<evidence type="ECO:0000313" key="14">
    <source>
        <dbReference type="EMBL" id="EPS36726.1"/>
    </source>
</evidence>
<evidence type="ECO:0000256" key="13">
    <source>
        <dbReference type="SAM" id="Phobius"/>
    </source>
</evidence>
<evidence type="ECO:0000256" key="2">
    <source>
        <dbReference type="ARBA" id="ARBA00006355"/>
    </source>
</evidence>
<evidence type="ECO:0000256" key="1">
    <source>
        <dbReference type="ARBA" id="ARBA00004434"/>
    </source>
</evidence>
<keyword evidence="5 13" id="KW-0812">Transmembrane</keyword>
<dbReference type="InterPro" id="IPR021056">
    <property type="entry name" value="Mt_import_IM_translocase_Tim54"/>
</dbReference>
<dbReference type="AlphaFoldDB" id="S8A6G7"/>
<dbReference type="eggNOG" id="ENOG502QSFX">
    <property type="taxonomic scope" value="Eukaryota"/>
</dbReference>
<comment type="subcellular location">
    <subcellularLocation>
        <location evidence="1">Mitochondrion inner membrane</location>
        <topology evidence="1">Single-pass membrane protein</topology>
    </subcellularLocation>
</comment>
<evidence type="ECO:0000256" key="9">
    <source>
        <dbReference type="ARBA" id="ARBA00023010"/>
    </source>
</evidence>
<keyword evidence="7" id="KW-0653">Protein transport</keyword>
<dbReference type="Proteomes" id="UP000015100">
    <property type="component" value="Unassembled WGS sequence"/>
</dbReference>
<evidence type="ECO:0000256" key="12">
    <source>
        <dbReference type="SAM" id="MobiDB-lite"/>
    </source>
</evidence>
<accession>S8A6G7</accession>
<dbReference type="OMA" id="RNWMIFF"/>
<dbReference type="GO" id="GO:0015031">
    <property type="term" value="P:protein transport"/>
    <property type="evidence" value="ECO:0007669"/>
    <property type="project" value="UniProtKB-KW"/>
</dbReference>
<feature type="compositionally biased region" description="Basic and acidic residues" evidence="12">
    <location>
        <begin position="242"/>
        <end position="257"/>
    </location>
</feature>
<reference evidence="14 15" key="1">
    <citation type="journal article" date="2013" name="PLoS Genet.">
        <title>Genomic mechanisms accounting for the adaptation to parasitism in nematode-trapping fungi.</title>
        <authorList>
            <person name="Meerupati T."/>
            <person name="Andersson K.M."/>
            <person name="Friman E."/>
            <person name="Kumar D."/>
            <person name="Tunlid A."/>
            <person name="Ahren D."/>
        </authorList>
    </citation>
    <scope>NUCLEOTIDE SEQUENCE [LARGE SCALE GENOMIC DNA]</scope>
    <source>
        <strain evidence="14 15">CBS 200.50</strain>
    </source>
</reference>
<protein>
    <recommendedName>
        <fullName evidence="3">Mitochondrial import inner membrane translocase subunit TIM54</fullName>
    </recommendedName>
</protein>
<dbReference type="EMBL" id="AQGS01000824">
    <property type="protein sequence ID" value="EPS36726.1"/>
    <property type="molecule type" value="Genomic_DNA"/>
</dbReference>
<comment type="similarity">
    <text evidence="2">Belongs to the TIM54 family.</text>
</comment>
<evidence type="ECO:0000256" key="10">
    <source>
        <dbReference type="ARBA" id="ARBA00023128"/>
    </source>
</evidence>
<keyword evidence="15" id="KW-1185">Reference proteome</keyword>
<dbReference type="PANTHER" id="PTHR12358">
    <property type="entry name" value="SPHINGOSINE KINASE"/>
    <property type="match status" value="1"/>
</dbReference>
<evidence type="ECO:0000256" key="7">
    <source>
        <dbReference type="ARBA" id="ARBA00022927"/>
    </source>
</evidence>
<comment type="caution">
    <text evidence="14">The sequence shown here is derived from an EMBL/GenBank/DDBJ whole genome shotgun (WGS) entry which is preliminary data.</text>
</comment>
<evidence type="ECO:0000256" key="8">
    <source>
        <dbReference type="ARBA" id="ARBA00022989"/>
    </source>
</evidence>
<name>S8A6G7_DACHA</name>
<keyword evidence="8 13" id="KW-1133">Transmembrane helix</keyword>
<evidence type="ECO:0000256" key="3">
    <source>
        <dbReference type="ARBA" id="ARBA00020796"/>
    </source>
</evidence>
<dbReference type="STRING" id="1284197.S8A6G7"/>
<dbReference type="OrthoDB" id="5598305at2759"/>
<gene>
    <name evidence="14" type="ORF">H072_9729</name>
</gene>
<dbReference type="PANTHER" id="PTHR12358:SF101">
    <property type="entry name" value="MITOCHONDRIAL IMPORT INNER MEMBRANE TRANSLOCASE SUBUNIT TIM54"/>
    <property type="match status" value="1"/>
</dbReference>
<keyword evidence="6" id="KW-0999">Mitochondrion inner membrane</keyword>
<dbReference type="HOGENOM" id="CLU_039097_1_0_1"/>
<keyword evidence="4" id="KW-0813">Transport</keyword>
<evidence type="ECO:0000256" key="11">
    <source>
        <dbReference type="ARBA" id="ARBA00023136"/>
    </source>
</evidence>
<keyword evidence="11 13" id="KW-0472">Membrane</keyword>
<organism evidence="14 15">
    <name type="scientific">Dactylellina haptotyla (strain CBS 200.50)</name>
    <name type="common">Nematode-trapping fungus</name>
    <name type="synonym">Monacrosporium haptotylum</name>
    <dbReference type="NCBI Taxonomy" id="1284197"/>
    <lineage>
        <taxon>Eukaryota</taxon>
        <taxon>Fungi</taxon>
        <taxon>Dikarya</taxon>
        <taxon>Ascomycota</taxon>
        <taxon>Pezizomycotina</taxon>
        <taxon>Orbiliomycetes</taxon>
        <taxon>Orbiliales</taxon>
        <taxon>Orbiliaceae</taxon>
        <taxon>Dactylellina</taxon>
    </lineage>
</organism>
<evidence type="ECO:0000313" key="15">
    <source>
        <dbReference type="Proteomes" id="UP000015100"/>
    </source>
</evidence>
<evidence type="ECO:0000256" key="5">
    <source>
        <dbReference type="ARBA" id="ARBA00022692"/>
    </source>
</evidence>
<sequence>MAEAPVPKKPNPAFEYVMFGLPKFKAKLPSKPWLVFFGVVATWTGLVVYDRREKRKAQEYWCDRVSHLAQKPLPPSQLPRKVTIYLASPPGDGITSAREYFKEYVKPVLVAAAVDYEVVEGRRTGEIRWKVAERTRRIRRGEEDTEGTDKEAAIKAHEKQAGIIREEGPGGVVVVGRHTWKEYLRGLHEGWLGPADIQGDGLLESNKKDMPELQPVVSSISDILPAESTEESKSPDPPVTADGEKEKEGKTEEEKAPKKPQFPSPTILQAEYPSATLPPSAPESFQPTKVVPFPHLLGFLNTPFRVHRYLTQRRLMDHVSREVASIALGTYEPYQSREDITGAYNIEEADWPKKWVDRLSKGDIEDNKDEPLREKTIVEELHVDGRIIDRMKRFVLPEDSGTDSPEFE</sequence>
<dbReference type="Pfam" id="PF11711">
    <property type="entry name" value="Tim54"/>
    <property type="match status" value="1"/>
</dbReference>
<dbReference type="InterPro" id="IPR050187">
    <property type="entry name" value="Lipid_Phosphate_FormReg"/>
</dbReference>
<dbReference type="GO" id="GO:0005743">
    <property type="term" value="C:mitochondrial inner membrane"/>
    <property type="evidence" value="ECO:0007669"/>
    <property type="project" value="UniProtKB-SubCell"/>
</dbReference>
<evidence type="ECO:0000256" key="4">
    <source>
        <dbReference type="ARBA" id="ARBA00022448"/>
    </source>
</evidence>
<proteinExistence type="inferred from homology"/>
<reference evidence="15" key="2">
    <citation type="submission" date="2013-04" db="EMBL/GenBank/DDBJ databases">
        <title>Genomic mechanisms accounting for the adaptation to parasitism in nematode-trapping fungi.</title>
        <authorList>
            <person name="Ahren D.G."/>
        </authorList>
    </citation>
    <scope>NUCLEOTIDE SEQUENCE [LARGE SCALE GENOMIC DNA]</scope>
    <source>
        <strain evidence="15">CBS 200.50</strain>
    </source>
</reference>
<keyword evidence="9" id="KW-0811">Translocation</keyword>
<keyword evidence="10" id="KW-0496">Mitochondrion</keyword>
<feature type="transmembrane region" description="Helical" evidence="13">
    <location>
        <begin position="32"/>
        <end position="49"/>
    </location>
</feature>
<feature type="region of interest" description="Disordered" evidence="12">
    <location>
        <begin position="225"/>
        <end position="266"/>
    </location>
</feature>
<evidence type="ECO:0000256" key="6">
    <source>
        <dbReference type="ARBA" id="ARBA00022792"/>
    </source>
</evidence>